<sequence length="248" mass="28354">MKFSTFFAPMCLLASMHCVGQDVPYTPLPIEIDGKLSEAAWQTTSWKHLEHHIVGSIPSAEDFSGSYKLLWDENYLYLAAKITDDILYDRYANPLERYWDDDCLEVFLDEDNSGGEHQFNFNAFAYHIALDNQAVDIGLQKNGQGQFLLLNDHIDSVWKRQADKPNEVIWEVAIQVHNDMFLPHARINSRVPLTENKTMGFMLAYCDNDGSESREHFMGSHKISPVNGDKNLGYKTADVFGEIKLIKE</sequence>
<dbReference type="CDD" id="cd00241">
    <property type="entry name" value="DOMON_like"/>
    <property type="match status" value="1"/>
</dbReference>
<dbReference type="Proteomes" id="UP001157134">
    <property type="component" value="Unassembled WGS sequence"/>
</dbReference>
<dbReference type="InterPro" id="IPR010502">
    <property type="entry name" value="Carb-bd_dom_fam9"/>
</dbReference>
<accession>A0ABQ6HHH8</accession>
<feature type="domain" description="Carbohydrate-binding" evidence="1">
    <location>
        <begin position="32"/>
        <end position="246"/>
    </location>
</feature>
<keyword evidence="3" id="KW-1185">Reference proteome</keyword>
<evidence type="ECO:0000259" key="1">
    <source>
        <dbReference type="Pfam" id="PF06452"/>
    </source>
</evidence>
<gene>
    <name evidence="2" type="ORF">tloyanaT_33350</name>
</gene>
<proteinExistence type="predicted"/>
<dbReference type="RefSeq" id="WP_284300775.1">
    <property type="nucleotide sequence ID" value="NZ_BSSV01000008.1"/>
</dbReference>
<protein>
    <recommendedName>
        <fullName evidence="1">Carbohydrate-binding domain-containing protein</fullName>
    </recommendedName>
</protein>
<dbReference type="EMBL" id="BSSV01000008">
    <property type="protein sequence ID" value="GLX87082.1"/>
    <property type="molecule type" value="Genomic_DNA"/>
</dbReference>
<dbReference type="SUPFAM" id="SSF49344">
    <property type="entry name" value="CBD9-like"/>
    <property type="match status" value="1"/>
</dbReference>
<dbReference type="Gene3D" id="2.60.40.1190">
    <property type="match status" value="1"/>
</dbReference>
<evidence type="ECO:0000313" key="3">
    <source>
        <dbReference type="Proteomes" id="UP001157134"/>
    </source>
</evidence>
<comment type="caution">
    <text evidence="2">The sequence shown here is derived from an EMBL/GenBank/DDBJ whole genome shotgun (WGS) entry which is preliminary data.</text>
</comment>
<organism evidence="2 3">
    <name type="scientific">Thalassotalea loyana</name>
    <dbReference type="NCBI Taxonomy" id="280483"/>
    <lineage>
        <taxon>Bacteria</taxon>
        <taxon>Pseudomonadati</taxon>
        <taxon>Pseudomonadota</taxon>
        <taxon>Gammaproteobacteria</taxon>
        <taxon>Alteromonadales</taxon>
        <taxon>Colwelliaceae</taxon>
        <taxon>Thalassotalea</taxon>
    </lineage>
</organism>
<name>A0ABQ6HHH8_9GAMM</name>
<evidence type="ECO:0000313" key="2">
    <source>
        <dbReference type="EMBL" id="GLX87082.1"/>
    </source>
</evidence>
<reference evidence="2 3" key="1">
    <citation type="submission" date="2023-03" db="EMBL/GenBank/DDBJ databases">
        <title>Thalassotalea loyana LMG 22536T draft genome sequence.</title>
        <authorList>
            <person name="Sawabe T."/>
        </authorList>
    </citation>
    <scope>NUCLEOTIDE SEQUENCE [LARGE SCALE GENOMIC DNA]</scope>
    <source>
        <strain evidence="2 3">LMG 22536</strain>
    </source>
</reference>
<dbReference type="Pfam" id="PF06452">
    <property type="entry name" value="CBM9_1"/>
    <property type="match status" value="1"/>
</dbReference>